<evidence type="ECO:0000313" key="2">
    <source>
        <dbReference type="Proteomes" id="UP000046392"/>
    </source>
</evidence>
<evidence type="ECO:0000313" key="3">
    <source>
        <dbReference type="WBParaSite" id="SPAL_0001586800.1"/>
    </source>
</evidence>
<proteinExistence type="predicted"/>
<feature type="compositionally biased region" description="Basic residues" evidence="1">
    <location>
        <begin position="16"/>
        <end position="26"/>
    </location>
</feature>
<dbReference type="AlphaFoldDB" id="A0A0N5CDC3"/>
<name>A0A0N5CDC3_STREA</name>
<evidence type="ECO:0000256" key="1">
    <source>
        <dbReference type="SAM" id="MobiDB-lite"/>
    </source>
</evidence>
<accession>A0A0N5CDC3</accession>
<sequence length="152" mass="17624">MSKIKGKRNISGNRKNNNRGKVGKKSRLLYNPMKHKRRLSILPTFNALGKPGRMIKNGARKIFLPKDVKTKLFENLRGKHIKVDQNQLDELMRKGVDMNVEENILGFQPLLMLKQRYKELCKIHCEEISNCVRGAWFKEGRYGATFLSPGHF</sequence>
<dbReference type="Proteomes" id="UP000046392">
    <property type="component" value="Unplaced"/>
</dbReference>
<feature type="region of interest" description="Disordered" evidence="1">
    <location>
        <begin position="1"/>
        <end position="26"/>
    </location>
</feature>
<dbReference type="WBParaSite" id="SPAL_0001586800.1">
    <property type="protein sequence ID" value="SPAL_0001586800.1"/>
    <property type="gene ID" value="SPAL_0001586800"/>
</dbReference>
<reference evidence="3" key="1">
    <citation type="submission" date="2017-02" db="UniProtKB">
        <authorList>
            <consortium name="WormBaseParasite"/>
        </authorList>
    </citation>
    <scope>IDENTIFICATION</scope>
</reference>
<organism evidence="2 3">
    <name type="scientific">Strongyloides papillosus</name>
    <name type="common">Intestinal threadworm</name>
    <dbReference type="NCBI Taxonomy" id="174720"/>
    <lineage>
        <taxon>Eukaryota</taxon>
        <taxon>Metazoa</taxon>
        <taxon>Ecdysozoa</taxon>
        <taxon>Nematoda</taxon>
        <taxon>Chromadorea</taxon>
        <taxon>Rhabditida</taxon>
        <taxon>Tylenchina</taxon>
        <taxon>Panagrolaimomorpha</taxon>
        <taxon>Strongyloidoidea</taxon>
        <taxon>Strongyloididae</taxon>
        <taxon>Strongyloides</taxon>
    </lineage>
</organism>
<protein>
    <submittedName>
        <fullName evidence="3">Nucleolar protein 16</fullName>
    </submittedName>
</protein>
<keyword evidence="2" id="KW-1185">Reference proteome</keyword>